<dbReference type="PANTHER" id="PTHR34136:SF1">
    <property type="entry name" value="UDP-N-ACETYL-D-MANNOSAMINURONIC ACID TRANSFERASE"/>
    <property type="match status" value="1"/>
</dbReference>
<dbReference type="InterPro" id="IPR004629">
    <property type="entry name" value="WecG_TagA_CpsF"/>
</dbReference>
<dbReference type="AlphaFoldDB" id="A0A5B9EEJ0"/>
<dbReference type="Pfam" id="PF03808">
    <property type="entry name" value="Glyco_tran_WecG"/>
    <property type="match status" value="1"/>
</dbReference>
<keyword evidence="2 3" id="KW-0808">Transferase</keyword>
<dbReference type="Proteomes" id="UP000321820">
    <property type="component" value="Chromosome"/>
</dbReference>
<reference evidence="3 4" key="1">
    <citation type="submission" date="2019-08" db="EMBL/GenBank/DDBJ databases">
        <title>Complete genome sequence of Terriglobus albidus strain ORNL.</title>
        <authorList>
            <person name="Podar M."/>
        </authorList>
    </citation>
    <scope>NUCLEOTIDE SEQUENCE [LARGE SCALE GENOMIC DNA]</scope>
    <source>
        <strain evidence="3 4">ORNL</strain>
    </source>
</reference>
<keyword evidence="1" id="KW-0328">Glycosyltransferase</keyword>
<accession>A0A5B9EEJ0</accession>
<keyword evidence="4" id="KW-1185">Reference proteome</keyword>
<protein>
    <submittedName>
        <fullName evidence="3">WecB/TagA/CpsF family glycosyltransferase</fullName>
    </submittedName>
</protein>
<organism evidence="3 4">
    <name type="scientific">Terriglobus albidus</name>
    <dbReference type="NCBI Taxonomy" id="1592106"/>
    <lineage>
        <taxon>Bacteria</taxon>
        <taxon>Pseudomonadati</taxon>
        <taxon>Acidobacteriota</taxon>
        <taxon>Terriglobia</taxon>
        <taxon>Terriglobales</taxon>
        <taxon>Acidobacteriaceae</taxon>
        <taxon>Terriglobus</taxon>
    </lineage>
</organism>
<dbReference type="OrthoDB" id="9771846at2"/>
<gene>
    <name evidence="3" type="ORF">FTW19_15145</name>
</gene>
<dbReference type="GO" id="GO:0016758">
    <property type="term" value="F:hexosyltransferase activity"/>
    <property type="evidence" value="ECO:0007669"/>
    <property type="project" value="TreeGrafter"/>
</dbReference>
<evidence type="ECO:0000256" key="1">
    <source>
        <dbReference type="ARBA" id="ARBA00022676"/>
    </source>
</evidence>
<evidence type="ECO:0000256" key="2">
    <source>
        <dbReference type="ARBA" id="ARBA00022679"/>
    </source>
</evidence>
<evidence type="ECO:0000313" key="3">
    <source>
        <dbReference type="EMBL" id="QEE29210.1"/>
    </source>
</evidence>
<name>A0A5B9EEJ0_9BACT</name>
<dbReference type="PANTHER" id="PTHR34136">
    <property type="match status" value="1"/>
</dbReference>
<evidence type="ECO:0000313" key="4">
    <source>
        <dbReference type="Proteomes" id="UP000321820"/>
    </source>
</evidence>
<dbReference type="KEGG" id="talb:FTW19_15145"/>
<sequence>MTKTILGVPFFTGTAEEAVQRMLNGGLLVVPAAPALKDIGTHTAYRDALLAADLVITDSAFMVLVWNMLERDNLRRVSGLKYLRLLLRQPEVRQPGQTFWIMAGNKSANMNRNWLLSEGIEVPDEYVYNAPMYGPVIDDRELLERLEELRPAHIVVTIGGGNQERLGHYLRHRLSYVPGIHCIGAAIAFLSGDQVHIPEWADHLFLGWLFRVLDKPKLYFPRYMGATALFGLLARYRSALPPVEQPIEQNVLN</sequence>
<dbReference type="RefSeq" id="WP_147648405.1">
    <property type="nucleotide sequence ID" value="NZ_CP042806.1"/>
</dbReference>
<dbReference type="EMBL" id="CP042806">
    <property type="protein sequence ID" value="QEE29210.1"/>
    <property type="molecule type" value="Genomic_DNA"/>
</dbReference>
<proteinExistence type="predicted"/>